<keyword evidence="3" id="KW-1185">Reference proteome</keyword>
<feature type="domain" description="Stress-response A/B barrel" evidence="1">
    <location>
        <begin position="3"/>
        <end position="98"/>
    </location>
</feature>
<sequence length="100" mass="10955">MTLRHVVMWRMAAEDPRQRAEHAAEGARLLAALEGVIPEIQSLSAGPNAAYPEENWDLVLVADFADQAALERYQVHPAHQEVVAYIRSVVGARAAVDIAL</sequence>
<dbReference type="SMART" id="SM00886">
    <property type="entry name" value="Dabb"/>
    <property type="match status" value="1"/>
</dbReference>
<dbReference type="PANTHER" id="PTHR37832:SF1">
    <property type="entry name" value="STRESS-RESPONSE A_B BARREL DOMAIN-CONTAINING PROTEIN"/>
    <property type="match status" value="1"/>
</dbReference>
<proteinExistence type="predicted"/>
<evidence type="ECO:0000259" key="1">
    <source>
        <dbReference type="PROSITE" id="PS51502"/>
    </source>
</evidence>
<accession>A0ABY3RMW6</accession>
<dbReference type="EMBL" id="CP082781">
    <property type="protein sequence ID" value="UGS25064.1"/>
    <property type="molecule type" value="Genomic_DNA"/>
</dbReference>
<dbReference type="Proteomes" id="UP001199642">
    <property type="component" value="Chromosome"/>
</dbReference>
<dbReference type="Pfam" id="PF07876">
    <property type="entry name" value="Dabb"/>
    <property type="match status" value="1"/>
</dbReference>
<evidence type="ECO:0000313" key="2">
    <source>
        <dbReference type="EMBL" id="UGS25064.1"/>
    </source>
</evidence>
<dbReference type="PROSITE" id="PS51502">
    <property type="entry name" value="S_R_A_B_BARREL"/>
    <property type="match status" value="1"/>
</dbReference>
<dbReference type="RefSeq" id="WP_219087045.1">
    <property type="nucleotide sequence ID" value="NZ_CP082781.1"/>
</dbReference>
<reference evidence="2 3" key="1">
    <citation type="submission" date="2023-01" db="EMBL/GenBank/DDBJ databases">
        <title>Characterization of estradiol degrading bacteria Microbacterium sp. MZT7 and reveal degrading genes through genome analysis.</title>
        <authorList>
            <person name="Hao P."/>
            <person name="Gao Y."/>
        </authorList>
    </citation>
    <scope>NUCLEOTIDE SEQUENCE [LARGE SCALE GENOMIC DNA]</scope>
    <source>
        <strain evidence="2 3">MZT7</strain>
    </source>
</reference>
<dbReference type="InterPro" id="IPR013097">
    <property type="entry name" value="Dabb"/>
</dbReference>
<evidence type="ECO:0000313" key="3">
    <source>
        <dbReference type="Proteomes" id="UP001199642"/>
    </source>
</evidence>
<dbReference type="PANTHER" id="PTHR37832">
    <property type="entry name" value="BLL2683 PROTEIN"/>
    <property type="match status" value="1"/>
</dbReference>
<name>A0ABY3RMW6_9MICO</name>
<gene>
    <name evidence="2" type="ORF">K8F61_10135</name>
</gene>
<organism evidence="2 3">
    <name type="scientific">Microbacterium resistens</name>
    <dbReference type="NCBI Taxonomy" id="156977"/>
    <lineage>
        <taxon>Bacteria</taxon>
        <taxon>Bacillati</taxon>
        <taxon>Actinomycetota</taxon>
        <taxon>Actinomycetes</taxon>
        <taxon>Micrococcales</taxon>
        <taxon>Microbacteriaceae</taxon>
        <taxon>Microbacterium</taxon>
    </lineage>
</organism>
<protein>
    <submittedName>
        <fullName evidence="2">Dabb family protein</fullName>
    </submittedName>
</protein>